<dbReference type="Gene3D" id="3.40.50.300">
    <property type="entry name" value="P-loop containing nucleotide triphosphate hydrolases"/>
    <property type="match status" value="2"/>
</dbReference>
<feature type="active site" evidence="2">
    <location>
        <position position="656"/>
    </location>
</feature>
<feature type="coiled-coil region" evidence="3">
    <location>
        <begin position="381"/>
        <end position="408"/>
    </location>
</feature>
<keyword evidence="2" id="KW-0720">Serine protease</keyword>
<sequence length="799" mass="90686">MKKYQVPEKKLRATCTKNVIEQLYVDNNKQGKIVGQDRALKALEFGLGITSNGFNIYVAGVSGTGKETAVKEYVEEVAKKLPPANDLLYVNNFKNPNTPKTLMVSPGKGIKFATDVKNLIDTIREEIPKAFESDNYITQKENITQKNKDKKQELFEQFNEEAQKQGFVVEQSPSGYVLVPTHEDGSPMKEKEFLNLSKEDKKVIQKNQQLLDRELKNLRKKLRNLEKEAIDKITQLEEQIILFAVDYLFQDLIKEYKDHENVIAYLEQMKKDIIKNFENFRSDEENSKKQFQTNLYPWSQDPNFKKYEVNVIVDNSKLEGAPVVIEMNPSYQKIFGRIEKENQYGTLYTDFTMIKGGSLHQANGGYFVVSIEDLLKDPLTWDSLKRVIKNQELEIEEAAERFNLISTKTLRPEAVPINIKIILIGPPHLYYLLYQIDSDFHELFKVKAEFASTMKRNSQNIRKYITFASNFCSKEKLLPLTFSALSKVIEYGSRLAEDQTKLSTRFSEIADIIREACYYGYQDNTSQILDKHINQAIQAKVYRSNMIQEQIQELIERDILFINTKGRKIGQINALSVSKIGGFSFGRPTRITCSVGLGHKGIIDIERESKLGGRIHSKGVMILSGYLTSHYANKTPISLSARLVFEQSYQEIEGDSASGAELCALLSAISNSPIRQDIAITGAIDQNGTIQAVGGINEKIESFYEVCKMKGLSNNQGVIIPKRNIPNLMLNEEVVEAIKYGKFNIYAIDDINEAMEILTGVYSGTKKEDGSFEKGSINEKVYNSLISFAKKSGVFKDGL</sequence>
<dbReference type="OrthoDB" id="9758568at2"/>
<dbReference type="Pfam" id="PF13654">
    <property type="entry name" value="AAA_32"/>
    <property type="match status" value="1"/>
</dbReference>
<evidence type="ECO:0000313" key="6">
    <source>
        <dbReference type="Proteomes" id="UP000214588"/>
    </source>
</evidence>
<keyword evidence="3" id="KW-0175">Coiled coil</keyword>
<dbReference type="GO" id="GO:0004176">
    <property type="term" value="F:ATP-dependent peptidase activity"/>
    <property type="evidence" value="ECO:0007669"/>
    <property type="project" value="UniProtKB-UniRule"/>
</dbReference>
<dbReference type="InterPro" id="IPR027065">
    <property type="entry name" value="Lon_Prtase"/>
</dbReference>
<dbReference type="EMBL" id="NIQC01000005">
    <property type="protein sequence ID" value="OWZ84357.1"/>
    <property type="molecule type" value="Genomic_DNA"/>
</dbReference>
<keyword evidence="6" id="KW-1185">Reference proteome</keyword>
<protein>
    <recommendedName>
        <fullName evidence="2">endopeptidase La</fullName>
        <ecNumber evidence="2">3.4.21.53</ecNumber>
    </recommendedName>
</protein>
<dbReference type="EC" id="3.4.21.53" evidence="2"/>
<name>A0A226C1R4_9FIRM</name>
<dbReference type="InterPro" id="IPR046844">
    <property type="entry name" value="Lon-like_helical"/>
</dbReference>
<dbReference type="Gene3D" id="3.30.230.10">
    <property type="match status" value="1"/>
</dbReference>
<proteinExistence type="inferred from homology"/>
<dbReference type="PROSITE" id="PS51786">
    <property type="entry name" value="LON_PROTEOLYTIC"/>
    <property type="match status" value="1"/>
</dbReference>
<feature type="active site" evidence="2">
    <location>
        <position position="699"/>
    </location>
</feature>
<comment type="caution">
    <text evidence="5">The sequence shown here is derived from an EMBL/GenBank/DDBJ whole genome shotgun (WGS) entry which is preliminary data.</text>
</comment>
<keyword evidence="1 2" id="KW-0645">Protease</keyword>
<dbReference type="PRINTS" id="PR00830">
    <property type="entry name" value="ENDOLAPTASE"/>
</dbReference>
<dbReference type="GO" id="GO:0030163">
    <property type="term" value="P:protein catabolic process"/>
    <property type="evidence" value="ECO:0007669"/>
    <property type="project" value="InterPro"/>
</dbReference>
<feature type="coiled-coil region" evidence="3">
    <location>
        <begin position="201"/>
        <end position="239"/>
    </location>
</feature>
<dbReference type="RefSeq" id="WP_089022931.1">
    <property type="nucleotide sequence ID" value="NZ_NIQC01000005.1"/>
</dbReference>
<dbReference type="AlphaFoldDB" id="A0A226C1R4"/>
<dbReference type="SUPFAM" id="SSF52540">
    <property type="entry name" value="P-loop containing nucleoside triphosphate hydrolases"/>
    <property type="match status" value="1"/>
</dbReference>
<evidence type="ECO:0000313" key="5">
    <source>
        <dbReference type="EMBL" id="OWZ84357.1"/>
    </source>
</evidence>
<dbReference type="InterPro" id="IPR020568">
    <property type="entry name" value="Ribosomal_Su5_D2-typ_SF"/>
</dbReference>
<dbReference type="GO" id="GO:0004252">
    <property type="term" value="F:serine-type endopeptidase activity"/>
    <property type="evidence" value="ECO:0007669"/>
    <property type="project" value="UniProtKB-UniRule"/>
</dbReference>
<evidence type="ECO:0000256" key="2">
    <source>
        <dbReference type="PROSITE-ProRule" id="PRU01122"/>
    </source>
</evidence>
<keyword evidence="2" id="KW-0378">Hydrolase</keyword>
<reference evidence="5 6" key="1">
    <citation type="submission" date="2017-06" db="EMBL/GenBank/DDBJ databases">
        <title>Draft Genome Sequence of Natranaerobius trueperi halophilic, alkalithermophilic bacteria from soda lakes.</title>
        <authorList>
            <person name="Zhao B."/>
        </authorList>
    </citation>
    <scope>NUCLEOTIDE SEQUENCE [LARGE SCALE GENOMIC DNA]</scope>
    <source>
        <strain evidence="5 6">DSM 18760</strain>
    </source>
</reference>
<organism evidence="5 6">
    <name type="scientific">Natranaerobius trueperi</name>
    <dbReference type="NCBI Taxonomy" id="759412"/>
    <lineage>
        <taxon>Bacteria</taxon>
        <taxon>Bacillati</taxon>
        <taxon>Bacillota</taxon>
        <taxon>Clostridia</taxon>
        <taxon>Natranaerobiales</taxon>
        <taxon>Natranaerobiaceae</taxon>
        <taxon>Natranaerobius</taxon>
    </lineage>
</organism>
<dbReference type="Pfam" id="PF20437">
    <property type="entry name" value="LonC_helical"/>
    <property type="match status" value="1"/>
</dbReference>
<evidence type="ECO:0000256" key="3">
    <source>
        <dbReference type="SAM" id="Coils"/>
    </source>
</evidence>
<dbReference type="InterPro" id="IPR041699">
    <property type="entry name" value="AAA_32"/>
</dbReference>
<dbReference type="GO" id="GO:0005524">
    <property type="term" value="F:ATP binding"/>
    <property type="evidence" value="ECO:0007669"/>
    <property type="project" value="InterPro"/>
</dbReference>
<dbReference type="SUPFAM" id="SSF54211">
    <property type="entry name" value="Ribosomal protein S5 domain 2-like"/>
    <property type="match status" value="1"/>
</dbReference>
<dbReference type="InterPro" id="IPR046843">
    <property type="entry name" value="LonB_AAA-LID"/>
</dbReference>
<dbReference type="Proteomes" id="UP000214588">
    <property type="component" value="Unassembled WGS sequence"/>
</dbReference>
<feature type="domain" description="Lon proteolytic" evidence="4">
    <location>
        <begin position="566"/>
        <end position="761"/>
    </location>
</feature>
<comment type="similarity">
    <text evidence="2">Belongs to the peptidase S16 family.</text>
</comment>
<evidence type="ECO:0000259" key="4">
    <source>
        <dbReference type="PROSITE" id="PS51786"/>
    </source>
</evidence>
<dbReference type="Gene3D" id="1.10.8.60">
    <property type="match status" value="1"/>
</dbReference>
<dbReference type="PANTHER" id="PTHR10046">
    <property type="entry name" value="ATP DEPENDENT LON PROTEASE FAMILY MEMBER"/>
    <property type="match status" value="1"/>
</dbReference>
<accession>A0A226C1R4</accession>
<dbReference type="GO" id="GO:0006508">
    <property type="term" value="P:proteolysis"/>
    <property type="evidence" value="ECO:0007669"/>
    <property type="project" value="UniProtKB-KW"/>
</dbReference>
<gene>
    <name evidence="5" type="ORF">CDO51_03585</name>
</gene>
<dbReference type="Pfam" id="PF05362">
    <property type="entry name" value="Lon_C"/>
    <property type="match status" value="1"/>
</dbReference>
<dbReference type="InterPro" id="IPR008269">
    <property type="entry name" value="Lon_proteolytic"/>
</dbReference>
<comment type="catalytic activity">
    <reaction evidence="2">
        <text>Hydrolysis of proteins in presence of ATP.</text>
        <dbReference type="EC" id="3.4.21.53"/>
    </reaction>
</comment>
<dbReference type="InterPro" id="IPR014721">
    <property type="entry name" value="Ribsml_uS5_D2-typ_fold_subgr"/>
</dbReference>
<dbReference type="Pfam" id="PF20436">
    <property type="entry name" value="LonB_AAA-LID"/>
    <property type="match status" value="1"/>
</dbReference>
<dbReference type="InterPro" id="IPR027417">
    <property type="entry name" value="P-loop_NTPase"/>
</dbReference>
<evidence type="ECO:0000256" key="1">
    <source>
        <dbReference type="ARBA" id="ARBA00022670"/>
    </source>
</evidence>